<reference evidence="3 4" key="1">
    <citation type="submission" date="2020-08" db="EMBL/GenBank/DDBJ databases">
        <title>Genomic Encyclopedia of Type Strains, Phase IV (KMG-IV): sequencing the most valuable type-strain genomes for metagenomic binning, comparative biology and taxonomic classification.</title>
        <authorList>
            <person name="Goeker M."/>
        </authorList>
    </citation>
    <scope>NUCLEOTIDE SEQUENCE [LARGE SCALE GENOMIC DNA]</scope>
    <source>
        <strain evidence="3 4">DSM 25799</strain>
    </source>
</reference>
<dbReference type="CDD" id="cd03443">
    <property type="entry name" value="PaaI_thioesterase"/>
    <property type="match status" value="1"/>
</dbReference>
<feature type="domain" description="Thioesterase" evidence="2">
    <location>
        <begin position="50"/>
        <end position="122"/>
    </location>
</feature>
<gene>
    <name evidence="3" type="ORF">HNQ47_000740</name>
</gene>
<dbReference type="InterPro" id="IPR052723">
    <property type="entry name" value="Acyl-CoA_thioesterase_PaaI"/>
</dbReference>
<dbReference type="SUPFAM" id="SSF54637">
    <property type="entry name" value="Thioesterase/thiol ester dehydrase-isomerase"/>
    <property type="match status" value="1"/>
</dbReference>
<dbReference type="EC" id="3.1.2.-" evidence="3"/>
<accession>A0A7W8CW61</accession>
<protein>
    <submittedName>
        <fullName evidence="3">Acyl-CoA thioesterase</fullName>
        <ecNumber evidence="3">3.1.2.-</ecNumber>
    </submittedName>
</protein>
<name>A0A7W8CW61_9FIRM</name>
<organism evidence="3 4">
    <name type="scientific">Catenisphaera adipataccumulans</name>
    <dbReference type="NCBI Taxonomy" id="700500"/>
    <lineage>
        <taxon>Bacteria</taxon>
        <taxon>Bacillati</taxon>
        <taxon>Bacillota</taxon>
        <taxon>Erysipelotrichia</taxon>
        <taxon>Erysipelotrichales</taxon>
        <taxon>Erysipelotrichaceae</taxon>
        <taxon>Catenisphaera</taxon>
    </lineage>
</organism>
<dbReference type="Pfam" id="PF03061">
    <property type="entry name" value="4HBT"/>
    <property type="match status" value="1"/>
</dbReference>
<dbReference type="InterPro" id="IPR003736">
    <property type="entry name" value="PAAI_dom"/>
</dbReference>
<dbReference type="Gene3D" id="3.10.129.10">
    <property type="entry name" value="Hotdog Thioesterase"/>
    <property type="match status" value="1"/>
</dbReference>
<keyword evidence="4" id="KW-1185">Reference proteome</keyword>
<dbReference type="EMBL" id="JACHHK010000002">
    <property type="protein sequence ID" value="MBB5182721.1"/>
    <property type="molecule type" value="Genomic_DNA"/>
</dbReference>
<dbReference type="PANTHER" id="PTHR42856">
    <property type="entry name" value="ACYL-COENZYME A THIOESTERASE PAAI"/>
    <property type="match status" value="1"/>
</dbReference>
<dbReference type="InterPro" id="IPR029069">
    <property type="entry name" value="HotDog_dom_sf"/>
</dbReference>
<proteinExistence type="predicted"/>
<dbReference type="RefSeq" id="WP_183327615.1">
    <property type="nucleotide sequence ID" value="NZ_JACHHK010000002.1"/>
</dbReference>
<evidence type="ECO:0000256" key="1">
    <source>
        <dbReference type="ARBA" id="ARBA00022801"/>
    </source>
</evidence>
<evidence type="ECO:0000313" key="3">
    <source>
        <dbReference type="EMBL" id="MBB5182721.1"/>
    </source>
</evidence>
<dbReference type="GO" id="GO:0016289">
    <property type="term" value="F:acyl-CoA hydrolase activity"/>
    <property type="evidence" value="ECO:0007669"/>
    <property type="project" value="TreeGrafter"/>
</dbReference>
<sequence length="132" mass="14514">MGTFQTIEEARQYFYDDRFARINGMVIDTIGETEATCSLVLNENHKNANGGVMGGAIFTLADFAFAVAANQIHRPTVSQTVTMNYLNRVHGQKLFAHAYCIKNGRRLTVLNVDVTDDTGRAVAQYTGTGCKC</sequence>
<keyword evidence="1 3" id="KW-0378">Hydrolase</keyword>
<dbReference type="Proteomes" id="UP000539953">
    <property type="component" value="Unassembled WGS sequence"/>
</dbReference>
<evidence type="ECO:0000259" key="2">
    <source>
        <dbReference type="Pfam" id="PF03061"/>
    </source>
</evidence>
<dbReference type="NCBIfam" id="TIGR00369">
    <property type="entry name" value="unchar_dom_1"/>
    <property type="match status" value="1"/>
</dbReference>
<dbReference type="PANTHER" id="PTHR42856:SF1">
    <property type="entry name" value="ACYL-COENZYME A THIOESTERASE PAAI"/>
    <property type="match status" value="1"/>
</dbReference>
<dbReference type="InterPro" id="IPR006683">
    <property type="entry name" value="Thioestr_dom"/>
</dbReference>
<evidence type="ECO:0000313" key="4">
    <source>
        <dbReference type="Proteomes" id="UP000539953"/>
    </source>
</evidence>
<comment type="caution">
    <text evidence="3">The sequence shown here is derived from an EMBL/GenBank/DDBJ whole genome shotgun (WGS) entry which is preliminary data.</text>
</comment>
<dbReference type="AlphaFoldDB" id="A0A7W8CW61"/>